<name>A0A7W8YD04_9MICC</name>
<dbReference type="Proteomes" id="UP000523863">
    <property type="component" value="Unassembled WGS sequence"/>
</dbReference>
<keyword evidence="3" id="KW-1185">Reference proteome</keyword>
<dbReference type="RefSeq" id="WP_183644075.1">
    <property type="nucleotide sequence ID" value="NZ_JACHBL010000001.1"/>
</dbReference>
<proteinExistence type="predicted"/>
<reference evidence="2 3" key="1">
    <citation type="submission" date="2020-08" db="EMBL/GenBank/DDBJ databases">
        <title>Sequencing the genomes of 1000 actinobacteria strains.</title>
        <authorList>
            <person name="Klenk H.-P."/>
        </authorList>
    </citation>
    <scope>NUCLEOTIDE SEQUENCE [LARGE SCALE GENOMIC DNA]</scope>
    <source>
        <strain evidence="2 3">DSM 23694</strain>
    </source>
</reference>
<comment type="caution">
    <text evidence="2">The sequence shown here is derived from an EMBL/GenBank/DDBJ whole genome shotgun (WGS) entry which is preliminary data.</text>
</comment>
<feature type="compositionally biased region" description="Low complexity" evidence="1">
    <location>
        <begin position="7"/>
        <end position="19"/>
    </location>
</feature>
<evidence type="ECO:0000256" key="1">
    <source>
        <dbReference type="SAM" id="MobiDB-lite"/>
    </source>
</evidence>
<evidence type="ECO:0000313" key="2">
    <source>
        <dbReference type="EMBL" id="MBB5599249.1"/>
    </source>
</evidence>
<sequence>MTEDSVAESPEVSASAPPESRAPKSNILKSPWFWAGACALSIAGSTIAITSVNQTYFGPERQVSQYFELLQSGRSDRVLGLLKAKVPTGDAVLLSGEPFKASLKGLDTSNLDFVTAGSASDPDQRTVTATYKMGSTEQQTTFRLQKTRTDWLFFDHWEFVPVTLPTATVQAQYSPQVDVNGSASPLTADGGKPKDGGPAWKAQSYPVLPPAMVNASYETKFIKGPQKQQAITSFDQAAPKISLGAEASDSLSDYIDAQLKSYLDECASRQVLKPAGCPMNYDTNARVRSSTIKWEILQYPEAEVTLTPKGWEVERLHGRAKIALEEQDLDSGERATVQEEDPFEFSAAVTVNGNRVTVTPDAFDYDPNNKT</sequence>
<accession>A0A7W8YD04</accession>
<dbReference type="EMBL" id="JACHBL010000001">
    <property type="protein sequence ID" value="MBB5599249.1"/>
    <property type="molecule type" value="Genomic_DNA"/>
</dbReference>
<evidence type="ECO:0008006" key="4">
    <source>
        <dbReference type="Google" id="ProtNLM"/>
    </source>
</evidence>
<protein>
    <recommendedName>
        <fullName evidence="4">DUF4878 domain-containing protein</fullName>
    </recommendedName>
</protein>
<feature type="region of interest" description="Disordered" evidence="1">
    <location>
        <begin position="1"/>
        <end position="24"/>
    </location>
</feature>
<dbReference type="AlphaFoldDB" id="A0A7W8YD04"/>
<feature type="region of interest" description="Disordered" evidence="1">
    <location>
        <begin position="180"/>
        <end position="202"/>
    </location>
</feature>
<gene>
    <name evidence="2" type="ORF">BKA12_002329</name>
</gene>
<organism evidence="2 3">
    <name type="scientific">Neomicrococcus lactis</name>
    <dbReference type="NCBI Taxonomy" id="732241"/>
    <lineage>
        <taxon>Bacteria</taxon>
        <taxon>Bacillati</taxon>
        <taxon>Actinomycetota</taxon>
        <taxon>Actinomycetes</taxon>
        <taxon>Micrococcales</taxon>
        <taxon>Micrococcaceae</taxon>
        <taxon>Neomicrococcus</taxon>
    </lineage>
</organism>
<evidence type="ECO:0000313" key="3">
    <source>
        <dbReference type="Proteomes" id="UP000523863"/>
    </source>
</evidence>